<feature type="domain" description="Thyroglobulin type-1" evidence="6">
    <location>
        <begin position="73"/>
        <end position="148"/>
    </location>
</feature>
<dbReference type="InterPro" id="IPR036857">
    <property type="entry name" value="Thyroglobulin_1_sf"/>
</dbReference>
<evidence type="ECO:0000313" key="8">
    <source>
        <dbReference type="RefSeq" id="XP_022255899.1"/>
    </source>
</evidence>
<gene>
    <name evidence="8" type="primary">LOC111088909</name>
</gene>
<comment type="subcellular location">
    <subcellularLocation>
        <location evidence="1">Secreted</location>
    </subcellularLocation>
</comment>
<protein>
    <submittedName>
        <fullName evidence="8">Thyroglobulin-like</fullName>
    </submittedName>
</protein>
<dbReference type="GeneID" id="111088909"/>
<reference evidence="8" key="1">
    <citation type="submission" date="2025-08" db="UniProtKB">
        <authorList>
            <consortium name="RefSeq"/>
        </authorList>
    </citation>
    <scope>IDENTIFICATION</scope>
    <source>
        <tissue evidence="8">Muscle</tissue>
    </source>
</reference>
<evidence type="ECO:0000256" key="1">
    <source>
        <dbReference type="ARBA" id="ARBA00004613"/>
    </source>
</evidence>
<dbReference type="Pfam" id="PF00086">
    <property type="entry name" value="Thyroglobulin_1"/>
    <property type="match status" value="3"/>
</dbReference>
<keyword evidence="4" id="KW-1015">Disulfide bond</keyword>
<keyword evidence="2" id="KW-0964">Secreted</keyword>
<evidence type="ECO:0000256" key="3">
    <source>
        <dbReference type="ARBA" id="ARBA00022737"/>
    </source>
</evidence>
<name>A0ABM1TJ43_LIMPO</name>
<dbReference type="Gene3D" id="4.10.800.10">
    <property type="entry name" value="Thyroglobulin type-1"/>
    <property type="match status" value="3"/>
</dbReference>
<feature type="non-terminal residue" evidence="8">
    <location>
        <position position="1"/>
    </location>
</feature>
<evidence type="ECO:0000256" key="2">
    <source>
        <dbReference type="ARBA" id="ARBA00022525"/>
    </source>
</evidence>
<dbReference type="PANTHER" id="PTHR12352:SF3">
    <property type="entry name" value="NIDOGEN-2"/>
    <property type="match status" value="1"/>
</dbReference>
<sequence length="223" mass="25444">CSRAVSSFGKPLDPTELPRCKSNGNYESIQKTRDYLFCVDENGKLEKSPIFRNRTLSTLPCYDDKIHKNYKTPPPCYEERKTLINKIKIRESKGFTVVGLDLPRCDPDGTYAPIQFNGSKSYCVDKGGKIIKNTTVPRYSEEARKMNCNCVRMKLLLKNNSKMSGLQTIFSKYRCDKNGNYLPMQCMSLACYCVDTKMGFQKGTAVLTVNKNDLPCWKPEYDT</sequence>
<evidence type="ECO:0000259" key="6">
    <source>
        <dbReference type="PROSITE" id="PS51162"/>
    </source>
</evidence>
<evidence type="ECO:0000256" key="4">
    <source>
        <dbReference type="ARBA" id="ARBA00023157"/>
    </source>
</evidence>
<dbReference type="Proteomes" id="UP000694941">
    <property type="component" value="Unplaced"/>
</dbReference>
<dbReference type="PROSITE" id="PS51162">
    <property type="entry name" value="THYROGLOBULIN_1_2"/>
    <property type="match status" value="2"/>
</dbReference>
<keyword evidence="7" id="KW-1185">Reference proteome</keyword>
<dbReference type="InterPro" id="IPR000716">
    <property type="entry name" value="Thyroglobulin_1"/>
</dbReference>
<proteinExistence type="predicted"/>
<organism evidence="7 8">
    <name type="scientific">Limulus polyphemus</name>
    <name type="common">Atlantic horseshoe crab</name>
    <dbReference type="NCBI Taxonomy" id="6850"/>
    <lineage>
        <taxon>Eukaryota</taxon>
        <taxon>Metazoa</taxon>
        <taxon>Ecdysozoa</taxon>
        <taxon>Arthropoda</taxon>
        <taxon>Chelicerata</taxon>
        <taxon>Merostomata</taxon>
        <taxon>Xiphosura</taxon>
        <taxon>Limulidae</taxon>
        <taxon>Limulus</taxon>
    </lineage>
</organism>
<dbReference type="SUPFAM" id="SSF57610">
    <property type="entry name" value="Thyroglobulin type-1 domain"/>
    <property type="match status" value="3"/>
</dbReference>
<dbReference type="SMART" id="SM00211">
    <property type="entry name" value="TY"/>
    <property type="match status" value="3"/>
</dbReference>
<dbReference type="InterPro" id="IPR051950">
    <property type="entry name" value="Dev_reg/Prot_inhib"/>
</dbReference>
<comment type="caution">
    <text evidence="5">Lacks conserved residue(s) required for the propagation of feature annotation.</text>
</comment>
<keyword evidence="3" id="KW-0677">Repeat</keyword>
<dbReference type="PANTHER" id="PTHR12352">
    <property type="entry name" value="SECRETED MODULAR CALCIUM-BINDING PROTEIN"/>
    <property type="match status" value="1"/>
</dbReference>
<evidence type="ECO:0000313" key="7">
    <source>
        <dbReference type="Proteomes" id="UP000694941"/>
    </source>
</evidence>
<accession>A0ABM1TJ43</accession>
<feature type="domain" description="Thyroglobulin type-1" evidence="6">
    <location>
        <begin position="167"/>
        <end position="216"/>
    </location>
</feature>
<evidence type="ECO:0000256" key="5">
    <source>
        <dbReference type="PROSITE-ProRule" id="PRU00500"/>
    </source>
</evidence>
<dbReference type="RefSeq" id="XP_022255899.1">
    <property type="nucleotide sequence ID" value="XM_022400191.1"/>
</dbReference>